<dbReference type="InterPro" id="IPR006521">
    <property type="entry name" value="Tail_protein_I"/>
</dbReference>
<accession>A0A239EKX6</accession>
<organism evidence="1 2">
    <name type="scientific">Antarctobacter heliothermus</name>
    <dbReference type="NCBI Taxonomy" id="74033"/>
    <lineage>
        <taxon>Bacteria</taxon>
        <taxon>Pseudomonadati</taxon>
        <taxon>Pseudomonadota</taxon>
        <taxon>Alphaproteobacteria</taxon>
        <taxon>Rhodobacterales</taxon>
        <taxon>Roseobacteraceae</taxon>
        <taxon>Antarctobacter</taxon>
    </lineage>
</organism>
<protein>
    <submittedName>
        <fullName evidence="1">Phage tail protein, P2 protein I family</fullName>
    </submittedName>
</protein>
<name>A0A239EKX6_9RHOB</name>
<dbReference type="Pfam" id="PF09684">
    <property type="entry name" value="Tail_P2_I"/>
    <property type="match status" value="1"/>
</dbReference>
<sequence>MSEFASLLPPNATEAERGVERAGLRLDEMAVPVRHLWNPDTCPAAHLPWLAWALSVDNWETDWPEAVKRQTLRRSVAVHRRKGTPAALRDALKAIGFAEVEIDEGLPVARYDATETHAGAETYGGGTRWAMFTLTLDLGEWRGLSDEGVARVIDAVGRVKPVRSHLADLAFRVGVADTAELAEDIETEVAHTASDVLPWGRRYDGTTQHEDAMRLAHDGAQDHGGAVAYAGWTDIEGRHDAVRVRTRIGIDLGQSDRMEIAPAHDGRFRHSGITHGAGQPPAADTAMPITLTRHRLHDGRHRHAGAVHDGALSFDASQPYWAGIYHSGAETAAMTAM</sequence>
<proteinExistence type="predicted"/>
<evidence type="ECO:0000313" key="2">
    <source>
        <dbReference type="Proteomes" id="UP000198440"/>
    </source>
</evidence>
<evidence type="ECO:0000313" key="1">
    <source>
        <dbReference type="EMBL" id="SNS44562.1"/>
    </source>
</evidence>
<dbReference type="OrthoDB" id="90759at2"/>
<dbReference type="EMBL" id="FZON01000015">
    <property type="protein sequence ID" value="SNS44562.1"/>
    <property type="molecule type" value="Genomic_DNA"/>
</dbReference>
<gene>
    <name evidence="1" type="ORF">SAMN04488078_101555</name>
</gene>
<dbReference type="AlphaFoldDB" id="A0A239EKX6"/>
<dbReference type="Proteomes" id="UP000198440">
    <property type="component" value="Unassembled WGS sequence"/>
</dbReference>
<dbReference type="RefSeq" id="WP_089277727.1">
    <property type="nucleotide sequence ID" value="NZ_FZON01000015.1"/>
</dbReference>
<dbReference type="NCBIfam" id="TIGR01634">
    <property type="entry name" value="tail_P2_I"/>
    <property type="match status" value="1"/>
</dbReference>
<reference evidence="1 2" key="1">
    <citation type="submission" date="2017-06" db="EMBL/GenBank/DDBJ databases">
        <authorList>
            <person name="Kim H.J."/>
            <person name="Triplett B.A."/>
        </authorList>
    </citation>
    <scope>NUCLEOTIDE SEQUENCE [LARGE SCALE GENOMIC DNA]</scope>
    <source>
        <strain evidence="1 2">DSM 11445</strain>
    </source>
</reference>